<name>A0ABQ3UYV4_9CHLR</name>
<keyword evidence="3" id="KW-1185">Reference proteome</keyword>
<dbReference type="RefSeq" id="WP_201374309.1">
    <property type="nucleotide sequence ID" value="NZ_BNJG01000002.1"/>
</dbReference>
<proteinExistence type="predicted"/>
<sequence length="58" mass="6456">MAREIEVLDRGLEFALSDPFVAEEENCDEDEREQDAKQANGDVANIYVVDAAPNEDQA</sequence>
<reference evidence="2 3" key="1">
    <citation type="journal article" date="2021" name="Int. J. Syst. Evol. Microbiol.">
        <title>Reticulibacter mediterranei gen. nov., sp. nov., within the new family Reticulibacteraceae fam. nov., and Ktedonospora formicarum gen. nov., sp. nov., Ktedonobacter robiniae sp. nov., Dictyobacter formicarum sp. nov. and Dictyobacter arantiisoli sp. nov., belonging to the class Ktedonobacteria.</title>
        <authorList>
            <person name="Yabe S."/>
            <person name="Zheng Y."/>
            <person name="Wang C.M."/>
            <person name="Sakai Y."/>
            <person name="Abe K."/>
            <person name="Yokota A."/>
            <person name="Donadio S."/>
            <person name="Cavaletti L."/>
            <person name="Monciardini P."/>
        </authorList>
    </citation>
    <scope>NUCLEOTIDE SEQUENCE [LARGE SCALE GENOMIC DNA]</scope>
    <source>
        <strain evidence="2 3">SOSP1-30</strain>
    </source>
</reference>
<gene>
    <name evidence="2" type="ORF">KSB_65090</name>
</gene>
<comment type="caution">
    <text evidence="2">The sequence shown here is derived from an EMBL/GenBank/DDBJ whole genome shotgun (WGS) entry which is preliminary data.</text>
</comment>
<dbReference type="EMBL" id="BNJG01000002">
    <property type="protein sequence ID" value="GHO58034.1"/>
    <property type="molecule type" value="Genomic_DNA"/>
</dbReference>
<accession>A0ABQ3UYV4</accession>
<evidence type="ECO:0000313" key="2">
    <source>
        <dbReference type="EMBL" id="GHO58034.1"/>
    </source>
</evidence>
<feature type="region of interest" description="Disordered" evidence="1">
    <location>
        <begin position="23"/>
        <end position="58"/>
    </location>
</feature>
<organism evidence="2 3">
    <name type="scientific">Ktedonobacter robiniae</name>
    <dbReference type="NCBI Taxonomy" id="2778365"/>
    <lineage>
        <taxon>Bacteria</taxon>
        <taxon>Bacillati</taxon>
        <taxon>Chloroflexota</taxon>
        <taxon>Ktedonobacteria</taxon>
        <taxon>Ktedonobacterales</taxon>
        <taxon>Ktedonobacteraceae</taxon>
        <taxon>Ktedonobacter</taxon>
    </lineage>
</organism>
<protein>
    <submittedName>
        <fullName evidence="2">Uncharacterized protein</fullName>
    </submittedName>
</protein>
<evidence type="ECO:0000313" key="3">
    <source>
        <dbReference type="Proteomes" id="UP000654345"/>
    </source>
</evidence>
<feature type="compositionally biased region" description="Acidic residues" evidence="1">
    <location>
        <begin position="23"/>
        <end position="33"/>
    </location>
</feature>
<dbReference type="Proteomes" id="UP000654345">
    <property type="component" value="Unassembled WGS sequence"/>
</dbReference>
<evidence type="ECO:0000256" key="1">
    <source>
        <dbReference type="SAM" id="MobiDB-lite"/>
    </source>
</evidence>